<proteinExistence type="inferred from homology"/>
<dbReference type="Gene3D" id="2.40.128.150">
    <property type="entry name" value="Cysteine proteinases"/>
    <property type="match status" value="1"/>
</dbReference>
<evidence type="ECO:0000256" key="1">
    <source>
        <dbReference type="ARBA" id="ARBA00006547"/>
    </source>
</evidence>
<comment type="caution">
    <text evidence="3">The sequence shown here is derived from an EMBL/GenBank/DDBJ whole genome shotgun (WGS) entry which is preliminary data.</text>
</comment>
<dbReference type="PANTHER" id="PTHR11786">
    <property type="entry name" value="N-HYDROXYARYLAMINE O-ACETYLTRANSFERASE"/>
    <property type="match status" value="1"/>
</dbReference>
<evidence type="ECO:0000256" key="2">
    <source>
        <dbReference type="RuleBase" id="RU003452"/>
    </source>
</evidence>
<keyword evidence="4" id="KW-1185">Reference proteome</keyword>
<dbReference type="OrthoDB" id="7181050at2"/>
<sequence>MIPADAGIDLDGYFARIGYQGAHEATAATLHALHLLHPCAIPFENLDPLLGRPVRLDPDSLQRKLVRDGRGGYCYEHNLLFGQVLAILGFRVTGLAARVLWNRPEGTVGPRSHMLLRVELADGPWIADVGFGGLTMTAPLRLAPGREQPTPHGPFRIVPAGDDLRMEGLVAGIWKPLYRFDLTPHLRVDYEVSSYFLSTHPASHFVTGLMVARPTGTGRLTLANTRLSIHHPDAPSEHHTLGSAEAIMAALEERFGITLPDRPALQTRLAALVAEAPPRTP</sequence>
<keyword evidence="3" id="KW-0808">Transferase</keyword>
<accession>A0A5M6IV13</accession>
<gene>
    <name evidence="3" type="ORF">F1189_12935</name>
</gene>
<dbReference type="AlphaFoldDB" id="A0A5M6IV13"/>
<dbReference type="GO" id="GO:0016407">
    <property type="term" value="F:acetyltransferase activity"/>
    <property type="evidence" value="ECO:0007669"/>
    <property type="project" value="InterPro"/>
</dbReference>
<dbReference type="InterPro" id="IPR038765">
    <property type="entry name" value="Papain-like_cys_pep_sf"/>
</dbReference>
<dbReference type="PRINTS" id="PR01543">
    <property type="entry name" value="ANATRNSFRASE"/>
</dbReference>
<dbReference type="SUPFAM" id="SSF54001">
    <property type="entry name" value="Cysteine proteinases"/>
    <property type="match status" value="1"/>
</dbReference>
<dbReference type="EMBL" id="VWPK01000018">
    <property type="protein sequence ID" value="KAA5611697.1"/>
    <property type="molecule type" value="Genomic_DNA"/>
</dbReference>
<name>A0A5M6IV13_9PROT</name>
<dbReference type="RefSeq" id="WP_150041238.1">
    <property type="nucleotide sequence ID" value="NZ_OW485601.1"/>
</dbReference>
<dbReference type="Proteomes" id="UP000325255">
    <property type="component" value="Unassembled WGS sequence"/>
</dbReference>
<comment type="similarity">
    <text evidence="1 2">Belongs to the arylamine N-acetyltransferase family.</text>
</comment>
<protein>
    <submittedName>
        <fullName evidence="3">Arylamine N-acetyltransferase</fullName>
    </submittedName>
</protein>
<dbReference type="Gene3D" id="3.30.2140.10">
    <property type="entry name" value="Arylamine N-acetyltransferase"/>
    <property type="match status" value="1"/>
</dbReference>
<evidence type="ECO:0000313" key="3">
    <source>
        <dbReference type="EMBL" id="KAA5611697.1"/>
    </source>
</evidence>
<reference evidence="3 4" key="1">
    <citation type="submission" date="2019-09" db="EMBL/GenBank/DDBJ databases">
        <title>Genome sequence of Rhodovastum atsumiense, a diverse member of the Acetobacteraceae family of non-sulfur purple photosynthetic bacteria.</title>
        <authorList>
            <person name="Meyer T."/>
            <person name="Kyndt J."/>
        </authorList>
    </citation>
    <scope>NUCLEOTIDE SEQUENCE [LARGE SCALE GENOMIC DNA]</scope>
    <source>
        <strain evidence="3 4">DSM 21279</strain>
    </source>
</reference>
<dbReference type="Pfam" id="PF00797">
    <property type="entry name" value="Acetyltransf_2"/>
    <property type="match status" value="1"/>
</dbReference>
<dbReference type="PANTHER" id="PTHR11786:SF0">
    <property type="entry name" value="ARYLAMINE N-ACETYLTRANSFERASE 4-RELATED"/>
    <property type="match status" value="1"/>
</dbReference>
<dbReference type="InterPro" id="IPR001447">
    <property type="entry name" value="Arylamine_N-AcTrfase"/>
</dbReference>
<evidence type="ECO:0000313" key="4">
    <source>
        <dbReference type="Proteomes" id="UP000325255"/>
    </source>
</evidence>
<organism evidence="3 4">
    <name type="scientific">Rhodovastum atsumiense</name>
    <dbReference type="NCBI Taxonomy" id="504468"/>
    <lineage>
        <taxon>Bacteria</taxon>
        <taxon>Pseudomonadati</taxon>
        <taxon>Pseudomonadota</taxon>
        <taxon>Alphaproteobacteria</taxon>
        <taxon>Acetobacterales</taxon>
        <taxon>Acetobacteraceae</taxon>
        <taxon>Rhodovastum</taxon>
    </lineage>
</organism>